<comment type="caution">
    <text evidence="1">The sequence shown here is derived from an EMBL/GenBank/DDBJ whole genome shotgun (WGS) entry which is preliminary data.</text>
</comment>
<gene>
    <name evidence="1" type="ORF">AB6A40_004064</name>
</gene>
<name>A0ABD6EM48_9BILA</name>
<organism evidence="1 2">
    <name type="scientific">Gnathostoma spinigerum</name>
    <dbReference type="NCBI Taxonomy" id="75299"/>
    <lineage>
        <taxon>Eukaryota</taxon>
        <taxon>Metazoa</taxon>
        <taxon>Ecdysozoa</taxon>
        <taxon>Nematoda</taxon>
        <taxon>Chromadorea</taxon>
        <taxon>Rhabditida</taxon>
        <taxon>Spirurina</taxon>
        <taxon>Gnathostomatomorpha</taxon>
        <taxon>Gnathostomatoidea</taxon>
        <taxon>Gnathostomatidae</taxon>
        <taxon>Gnathostoma</taxon>
    </lineage>
</organism>
<dbReference type="AlphaFoldDB" id="A0ABD6EM48"/>
<sequence length="108" mass="13032">MVSNEDEYWCLKWTLLLVVTSPDEITVFQFEHSRNHRSSDCRMCRLLHRFSVLNCLFRNKKRINKIRMDEKEYNSGAKEMISLPITNLHSQSRSLFDDFHISLRDMYD</sequence>
<reference evidence="1 2" key="1">
    <citation type="submission" date="2024-08" db="EMBL/GenBank/DDBJ databases">
        <title>Gnathostoma spinigerum genome.</title>
        <authorList>
            <person name="Gonzalez-Bertolin B."/>
            <person name="Monzon S."/>
            <person name="Zaballos A."/>
            <person name="Jimenez P."/>
            <person name="Dekumyoy P."/>
            <person name="Varona S."/>
            <person name="Cuesta I."/>
            <person name="Sumanam S."/>
            <person name="Adisakwattana P."/>
            <person name="Gasser R.B."/>
            <person name="Hernandez-Gonzalez A."/>
            <person name="Young N.D."/>
            <person name="Perteguer M.J."/>
        </authorList>
    </citation>
    <scope>NUCLEOTIDE SEQUENCE [LARGE SCALE GENOMIC DNA]</scope>
    <source>
        <strain evidence="1">AL3</strain>
        <tissue evidence="1">Liver</tissue>
    </source>
</reference>
<dbReference type="Proteomes" id="UP001608902">
    <property type="component" value="Unassembled WGS sequence"/>
</dbReference>
<protein>
    <submittedName>
        <fullName evidence="1">Uncharacterized protein</fullName>
    </submittedName>
</protein>
<accession>A0ABD6EM48</accession>
<dbReference type="EMBL" id="JBGFUD010002235">
    <property type="protein sequence ID" value="MFH4977355.1"/>
    <property type="molecule type" value="Genomic_DNA"/>
</dbReference>
<evidence type="ECO:0000313" key="1">
    <source>
        <dbReference type="EMBL" id="MFH4977355.1"/>
    </source>
</evidence>
<evidence type="ECO:0000313" key="2">
    <source>
        <dbReference type="Proteomes" id="UP001608902"/>
    </source>
</evidence>
<proteinExistence type="predicted"/>
<keyword evidence="2" id="KW-1185">Reference proteome</keyword>